<evidence type="ECO:0000313" key="3">
    <source>
        <dbReference type="EMBL" id="KAH0776209.1"/>
    </source>
</evidence>
<evidence type="ECO:0000256" key="2">
    <source>
        <dbReference type="SAM" id="Phobius"/>
    </source>
</evidence>
<evidence type="ECO:0000256" key="1">
    <source>
        <dbReference type="SAM" id="MobiDB-lite"/>
    </source>
</evidence>
<feature type="compositionally biased region" description="Polar residues" evidence="1">
    <location>
        <begin position="449"/>
        <end position="479"/>
    </location>
</feature>
<dbReference type="Proteomes" id="UP000826656">
    <property type="component" value="Unassembled WGS sequence"/>
</dbReference>
<keyword evidence="2" id="KW-0812">Transmembrane</keyword>
<feature type="region of interest" description="Disordered" evidence="1">
    <location>
        <begin position="449"/>
        <end position="488"/>
    </location>
</feature>
<evidence type="ECO:0000313" key="4">
    <source>
        <dbReference type="Proteomes" id="UP000826656"/>
    </source>
</evidence>
<protein>
    <submittedName>
        <fullName evidence="3">Uncharacterized protein</fullName>
    </submittedName>
</protein>
<comment type="caution">
    <text evidence="3">The sequence shown here is derived from an EMBL/GenBank/DDBJ whole genome shotgun (WGS) entry which is preliminary data.</text>
</comment>
<name>A0ABQ7W632_SOLTU</name>
<organism evidence="3 4">
    <name type="scientific">Solanum tuberosum</name>
    <name type="common">Potato</name>
    <dbReference type="NCBI Taxonomy" id="4113"/>
    <lineage>
        <taxon>Eukaryota</taxon>
        <taxon>Viridiplantae</taxon>
        <taxon>Streptophyta</taxon>
        <taxon>Embryophyta</taxon>
        <taxon>Tracheophyta</taxon>
        <taxon>Spermatophyta</taxon>
        <taxon>Magnoliopsida</taxon>
        <taxon>eudicotyledons</taxon>
        <taxon>Gunneridae</taxon>
        <taxon>Pentapetalae</taxon>
        <taxon>asterids</taxon>
        <taxon>lamiids</taxon>
        <taxon>Solanales</taxon>
        <taxon>Solanaceae</taxon>
        <taxon>Solanoideae</taxon>
        <taxon>Solaneae</taxon>
        <taxon>Solanum</taxon>
    </lineage>
</organism>
<gene>
    <name evidence="3" type="ORF">KY290_007620</name>
</gene>
<feature type="region of interest" description="Disordered" evidence="1">
    <location>
        <begin position="1"/>
        <end position="51"/>
    </location>
</feature>
<sequence length="909" mass="101786">MTILHSGRVGSIPIRPPIPESAHFTPTKAELNHQGPHSALRLSGNSSTRHRRKECRIGKLCRKEAIRQIQEATTGEARLLRSVLLREAERDSGRPHQTGKMRIRYFVNHHLSAIRLSVEKYHPDSKPLGHMTSAGVSLSEYVNYVVDTITNKPSTSANSSSMRDFNEATFLDFPFIVSTDPDPVPVPDESQDETCFHSKPTHSKERRALRKFKKELSDRPPYGRCDYQPKGKKTGLNATLPIPISSGARKSNSAWYRVVLFLSSLRALLAELLLLTGCPVPTKAQTLLTYYWTSLRAGETIPLQIDGLTNLLTDSRNFLSTISLRDELDLSPKSASLALAERLKEWNSSALIELARNRNSYLRGSTQLVNERKDDAQAKSTYSRVLFNSGMPPDLNVYPRPRGAIPRAALHTMGLYNLLDLSIEGIQQWAYLKASNEALKKEIEVLKSGSSRAKTGEQSSRTSIFQPGALTSRTSTGPNQSQSSKSLRISSLSMEERECHIYYFKSSEIPSGNSQKIERPVPGLLLLRMDNTTLLLSFLLAISFLKLLILQPQDVMTYSILTLATQKPKRWMFFPRLPKPIYLFEMSPSLVGHLFLNSINRHGIHLPTDPSLNWGTNDLSKEVAPGSKEEELLLFKRNQSSWVRRQEEVHTRIEEAGLIEPGSAKDDGKGCLTAAMESAALAAVLLPGLGGVVIGGAVALNSFFEMRIIDFFIAQARESICLRPDFLKWDSEKVEFSNPRKGVAKGKFVRREDQDSLGPSKDQQHTWIYRPSREYQSSSLETIKLAAGEGELQLRKKKNKKNCLSFLAACDAGRGSPSGPFYPPGREAQPHIPEPEVAPIPRAVLVPELERPLLPDIQRRAELQHRLSFYFIGRNEPRHLPLFLGILEKQFLLEKRVEAALVGDGFPPR</sequence>
<keyword evidence="2" id="KW-0472">Membrane</keyword>
<feature type="transmembrane region" description="Helical" evidence="2">
    <location>
        <begin position="533"/>
        <end position="550"/>
    </location>
</feature>
<dbReference type="EMBL" id="JAIVGD010000003">
    <property type="protein sequence ID" value="KAH0776209.1"/>
    <property type="molecule type" value="Genomic_DNA"/>
</dbReference>
<reference evidence="3 4" key="1">
    <citation type="journal article" date="2021" name="bioRxiv">
        <title>Chromosome-scale and haplotype-resolved genome assembly of a tetraploid potato cultivar.</title>
        <authorList>
            <person name="Sun H."/>
            <person name="Jiao W.-B."/>
            <person name="Krause K."/>
            <person name="Campoy J.A."/>
            <person name="Goel M."/>
            <person name="Folz-Donahue K."/>
            <person name="Kukat C."/>
            <person name="Huettel B."/>
            <person name="Schneeberger K."/>
        </authorList>
    </citation>
    <scope>NUCLEOTIDE SEQUENCE [LARGE SCALE GENOMIC DNA]</scope>
    <source>
        <strain evidence="3">SolTubOtavaFocal</strain>
        <tissue evidence="3">Leaves</tissue>
    </source>
</reference>
<accession>A0ABQ7W632</accession>
<keyword evidence="4" id="KW-1185">Reference proteome</keyword>
<proteinExistence type="predicted"/>
<keyword evidence="2" id="KW-1133">Transmembrane helix</keyword>